<dbReference type="OrthoDB" id="10492908at2759"/>
<evidence type="ECO:0000313" key="3">
    <source>
        <dbReference type="Proteomes" id="UP000751190"/>
    </source>
</evidence>
<reference evidence="2" key="1">
    <citation type="submission" date="2021-05" db="EMBL/GenBank/DDBJ databases">
        <title>The genome of the haptophyte Pavlova lutheri (Diacronema luteri, Pavlovales) - a model for lipid biosynthesis in eukaryotic algae.</title>
        <authorList>
            <person name="Hulatt C.J."/>
            <person name="Posewitz M.C."/>
        </authorList>
    </citation>
    <scope>NUCLEOTIDE SEQUENCE</scope>
    <source>
        <strain evidence="2">NIVA-4/92</strain>
    </source>
</reference>
<feature type="region of interest" description="Disordered" evidence="1">
    <location>
        <begin position="172"/>
        <end position="204"/>
    </location>
</feature>
<organism evidence="2 3">
    <name type="scientific">Diacronema lutheri</name>
    <name type="common">Unicellular marine alga</name>
    <name type="synonym">Monochrysis lutheri</name>
    <dbReference type="NCBI Taxonomy" id="2081491"/>
    <lineage>
        <taxon>Eukaryota</taxon>
        <taxon>Haptista</taxon>
        <taxon>Haptophyta</taxon>
        <taxon>Pavlovophyceae</taxon>
        <taxon>Pavlovales</taxon>
        <taxon>Pavlovaceae</taxon>
        <taxon>Diacronema</taxon>
    </lineage>
</organism>
<name>A0A8J6CE28_DIALT</name>
<dbReference type="Proteomes" id="UP000751190">
    <property type="component" value="Unassembled WGS sequence"/>
</dbReference>
<dbReference type="AlphaFoldDB" id="A0A8J6CE28"/>
<dbReference type="EMBL" id="JAGTXO010000003">
    <property type="protein sequence ID" value="KAG8469239.1"/>
    <property type="molecule type" value="Genomic_DNA"/>
</dbReference>
<evidence type="ECO:0000256" key="1">
    <source>
        <dbReference type="SAM" id="MobiDB-lite"/>
    </source>
</evidence>
<protein>
    <submittedName>
        <fullName evidence="2">Uncharacterized protein</fullName>
    </submittedName>
</protein>
<keyword evidence="3" id="KW-1185">Reference proteome</keyword>
<comment type="caution">
    <text evidence="2">The sequence shown here is derived from an EMBL/GenBank/DDBJ whole genome shotgun (WGS) entry which is preliminary data.</text>
</comment>
<accession>A0A8J6CE28</accession>
<proteinExistence type="predicted"/>
<sequence>MEVYELDKQWAHVATTLTASELRAVASVSMGASVLPHGLAYRRAQREEMLRDELQRFRKILECERAVPVETRRDDRIKKLQRLYGIDPTARLGSASARSKRTTPLGSSWAVPDELEADELVEWTQQLDSGLLIASPVPYDGMAPPASPSRRLALLSPSSISPLGITALDMSHSRAPRPATAPHVAPFSGRVGVSTPAGSLPRPV</sequence>
<gene>
    <name evidence="2" type="ORF">KFE25_007757</name>
</gene>
<evidence type="ECO:0000313" key="2">
    <source>
        <dbReference type="EMBL" id="KAG8469239.1"/>
    </source>
</evidence>